<proteinExistence type="predicted"/>
<organism evidence="2 3">
    <name type="scientific">Persicobacter psychrovividus</name>
    <dbReference type="NCBI Taxonomy" id="387638"/>
    <lineage>
        <taxon>Bacteria</taxon>
        <taxon>Pseudomonadati</taxon>
        <taxon>Bacteroidota</taxon>
        <taxon>Cytophagia</taxon>
        <taxon>Cytophagales</taxon>
        <taxon>Persicobacteraceae</taxon>
        <taxon>Persicobacter</taxon>
    </lineage>
</organism>
<gene>
    <name evidence="2" type="ORF">PEPS_21070</name>
</gene>
<reference evidence="2 3" key="1">
    <citation type="submission" date="2021-12" db="EMBL/GenBank/DDBJ databases">
        <title>Genome sequencing of bacteria with rrn-lacking chromosome and rrn-plasmid.</title>
        <authorList>
            <person name="Anda M."/>
            <person name="Iwasaki W."/>
        </authorList>
    </citation>
    <scope>NUCLEOTIDE SEQUENCE [LARGE SCALE GENOMIC DNA]</scope>
    <source>
        <strain evidence="2 3">NBRC 101262</strain>
    </source>
</reference>
<protein>
    <recommendedName>
        <fullName evidence="1">DUF2262 domain-containing protein</fullName>
    </recommendedName>
</protein>
<evidence type="ECO:0000313" key="2">
    <source>
        <dbReference type="EMBL" id="BDC99826.1"/>
    </source>
</evidence>
<dbReference type="EMBL" id="AP025292">
    <property type="protein sequence ID" value="BDC99826.1"/>
    <property type="molecule type" value="Genomic_DNA"/>
</dbReference>
<sequence length="268" mass="30425">MKKEELIGVWKLNECSDGQNKMFTTQTHLVVKDDILWKVHPETVYYENKPGPDVKYDFEEGNLNSHGKLSLENGYKYLVKKIGDTLYLKLGNIYGHFPKDFEDKGNIEKYQLEIEEVAKVIGILPKKVKEQEFKISGLGTLKFDSNLDWWTGNAKFQDNEITLNIYAYEENKLKPMDDIKGRLKGLEKLSFEQIAANNLLSLFNGSWNGNNPDITQGEFASRVKLEAITFETGGEVSIWLEDGGIFGGHSITISLDGENNVIDVEMMG</sequence>
<keyword evidence="3" id="KW-1185">Reference proteome</keyword>
<dbReference type="InterPro" id="IPR019260">
    <property type="entry name" value="DUF2262"/>
</dbReference>
<name>A0ABM7VFZ4_9BACT</name>
<dbReference type="Pfam" id="PF10020">
    <property type="entry name" value="DUF2262"/>
    <property type="match status" value="1"/>
</dbReference>
<evidence type="ECO:0000313" key="3">
    <source>
        <dbReference type="Proteomes" id="UP001354989"/>
    </source>
</evidence>
<dbReference type="RefSeq" id="WP_338397026.1">
    <property type="nucleotide sequence ID" value="NZ_AP025292.1"/>
</dbReference>
<accession>A0ABM7VFZ4</accession>
<dbReference type="Proteomes" id="UP001354989">
    <property type="component" value="Chromosome"/>
</dbReference>
<feature type="domain" description="DUF2262" evidence="1">
    <location>
        <begin position="138"/>
        <end position="265"/>
    </location>
</feature>
<evidence type="ECO:0000259" key="1">
    <source>
        <dbReference type="Pfam" id="PF10020"/>
    </source>
</evidence>